<evidence type="ECO:0000256" key="1">
    <source>
        <dbReference type="SAM" id="Coils"/>
    </source>
</evidence>
<feature type="region of interest" description="Disordered" evidence="2">
    <location>
        <begin position="203"/>
        <end position="225"/>
    </location>
</feature>
<proteinExistence type="predicted"/>
<evidence type="ECO:0000256" key="2">
    <source>
        <dbReference type="SAM" id="MobiDB-lite"/>
    </source>
</evidence>
<feature type="compositionally biased region" description="Polar residues" evidence="2">
    <location>
        <begin position="15"/>
        <end position="24"/>
    </location>
</feature>
<gene>
    <name evidence="3" type="ORF">CHYS00102_LOCUS10980</name>
</gene>
<evidence type="ECO:0000313" key="3">
    <source>
        <dbReference type="EMBL" id="CAD8883784.1"/>
    </source>
</evidence>
<dbReference type="EMBL" id="HBFR01015053">
    <property type="protein sequence ID" value="CAD8883784.1"/>
    <property type="molecule type" value="Transcribed_RNA"/>
</dbReference>
<feature type="region of interest" description="Disordered" evidence="2">
    <location>
        <begin position="1"/>
        <end position="31"/>
    </location>
</feature>
<name>A0A7S1FQN6_9STRA</name>
<keyword evidence="1" id="KW-0175">Coiled coil</keyword>
<protein>
    <submittedName>
        <fullName evidence="3">Uncharacterized protein</fullName>
    </submittedName>
</protein>
<accession>A0A7S1FQN6</accession>
<feature type="coiled-coil region" evidence="1">
    <location>
        <begin position="294"/>
        <end position="321"/>
    </location>
</feature>
<dbReference type="AlphaFoldDB" id="A0A7S1FQN6"/>
<reference evidence="3" key="1">
    <citation type="submission" date="2021-01" db="EMBL/GenBank/DDBJ databases">
        <authorList>
            <person name="Corre E."/>
            <person name="Pelletier E."/>
            <person name="Niang G."/>
            <person name="Scheremetjew M."/>
            <person name="Finn R."/>
            <person name="Kale V."/>
            <person name="Holt S."/>
            <person name="Cochrane G."/>
            <person name="Meng A."/>
            <person name="Brown T."/>
            <person name="Cohen L."/>
        </authorList>
    </citation>
    <scope>NUCLEOTIDE SEQUENCE</scope>
    <source>
        <strain evidence="3">308</strain>
    </source>
</reference>
<sequence>MSSAPPYRNRAPNLPLSSDRNSASCPLDQMASLPNSVGPGSAWMPGAGARCSNQRIFVLAQPKVDPSAYFAMKRAVARRLAVSYRKSKILNTVAERSRLSKIHQRAQRDYYQALSDREEAAKQKKESAAALEKAKKELIRALEKEEKEKDRRKNEWKISVERIKVLKKELAETTSDGLDLIHDNEHRKANGYACGIGVKANIKDDESTPPKSESIEEASNPTEVKSMLKDIHRDATVTDNIVTRRKIIKEDQRYDEKVTLEILKEKFKKGSDGDKDREDLLPSEKKLKRVFSEMADIGTTMQAAKEEIDRLNQTKSELIWLMKQVITERKKRQKNIDKKN</sequence>
<feature type="coiled-coil region" evidence="1">
    <location>
        <begin position="114"/>
        <end position="159"/>
    </location>
</feature>
<organism evidence="3">
    <name type="scientific">Corethron hystrix</name>
    <dbReference type="NCBI Taxonomy" id="216773"/>
    <lineage>
        <taxon>Eukaryota</taxon>
        <taxon>Sar</taxon>
        <taxon>Stramenopiles</taxon>
        <taxon>Ochrophyta</taxon>
        <taxon>Bacillariophyta</taxon>
        <taxon>Coscinodiscophyceae</taxon>
        <taxon>Corethrophycidae</taxon>
        <taxon>Corethrales</taxon>
        <taxon>Corethraceae</taxon>
        <taxon>Corethron</taxon>
    </lineage>
</organism>